<sequence>MEIKTIGNQYSQYGSSTFYKGLRLTIPSTVKTEVINNNNKCLNQASAKDSCEDEKKSENERSITNNCKTFIIAMGDCIPVRPWADSPIECLAEVRMIWRDKTEQSLLLSLRLFFLPENTPKGRNNHGEDEVVAVKDLESPRGRIVIRAEDFTSWVVEDLQWNWGLTASFHDKSSTKLTSSSNGIPVTSLLSNSKLDFSEVEKEKEIVDNLHSNVTILSYSRYCRYRATLKRLEHIEDNQIRIKLIETLSGFVASQPNTRIMFAKETIDYPDLESHEMLCPHLAPKLKGRPRGRRLKITSRVSECSSPAPSSEFSVDSGETNDSDVFDGKHLMKNKDNQKMSQRLTRNKRKSESIQTEIYTTLSTGRVSKQRLPLSPLKSVTNKRKKKSNESDDEPDSSSSEDNNEDEDYDDKYVNRKMKQESGSKRKVSLKDDENGNERNSVSIMNLIPALQIPIDAYKSPEELDFLIRLNNFMTERAQSYPKLVWSLRDVNLFTIYTRVQKLGGFDAIADNRVWKNLFEDLSEPGKCITQGMTKRKYERILLPFERFERELRENGKYKSELTISTIPKGKVNHRESQFNRNQNKRPRSSSPAIEIIPLKNGSSDHSELTFEQINEIQNIIKPKDYENQHFYNGHSNDGVSVPVHVIVRPTTSTSIAEKIANRKRGFENQNNSYSFTNNNQQKPKEKENIPMMPSSTTIVPLKSDGFPTFSPTNVVELIDSDDESNCRKGNQNMKKRKLDILREGGLEVTPISRRAQDFLMTYPHHNPGRSNTNNMQPNVSLMSLSPARAPPVIQSFNMYQSTSQVFKNPKEDVINATRSSKLSCLDLTSKTSNEQQHSYPQSSDMFRDVRKNLLSIEEVQKNYRGSNPDLQITLVKPNPDSSVSNNNNNNNNNSNQKVVHQTGFNRPSTKKLKKVPSQTLPPGIPPINPVIIAAANELQKLQQRQNMPPLFPFLSGLDITPLQQSTSSRMPKPSTSSPSSEHIDNALSYLSALYSNPLLQGSNILSPAAEFLKLYTSSTSANRVPSSKN</sequence>
<dbReference type="AlphaFoldDB" id="A0A1J1IXM8"/>
<name>A0A1J1IXM8_9DIPT</name>
<dbReference type="InterPro" id="IPR051232">
    <property type="entry name" value="ARID/SWI1_ChromRemod"/>
</dbReference>
<gene>
    <name evidence="6" type="ORF">CLUMA_CG017556</name>
</gene>
<dbReference type="PANTHER" id="PTHR13964:SF44">
    <property type="entry name" value="ARID DOMAIN-CONTAINING PROTEIN"/>
    <property type="match status" value="1"/>
</dbReference>
<feature type="compositionally biased region" description="Basic and acidic residues" evidence="4">
    <location>
        <begin position="326"/>
        <end position="338"/>
    </location>
</feature>
<evidence type="ECO:0000256" key="4">
    <source>
        <dbReference type="SAM" id="MobiDB-lite"/>
    </source>
</evidence>
<organism evidence="6 7">
    <name type="scientific">Clunio marinus</name>
    <dbReference type="NCBI Taxonomy" id="568069"/>
    <lineage>
        <taxon>Eukaryota</taxon>
        <taxon>Metazoa</taxon>
        <taxon>Ecdysozoa</taxon>
        <taxon>Arthropoda</taxon>
        <taxon>Hexapoda</taxon>
        <taxon>Insecta</taxon>
        <taxon>Pterygota</taxon>
        <taxon>Neoptera</taxon>
        <taxon>Endopterygota</taxon>
        <taxon>Diptera</taxon>
        <taxon>Nematocera</taxon>
        <taxon>Chironomoidea</taxon>
        <taxon>Chironomidae</taxon>
        <taxon>Clunio</taxon>
    </lineage>
</organism>
<dbReference type="Gene3D" id="1.10.150.60">
    <property type="entry name" value="ARID DNA-binding domain"/>
    <property type="match status" value="1"/>
</dbReference>
<evidence type="ECO:0000313" key="7">
    <source>
        <dbReference type="Proteomes" id="UP000183832"/>
    </source>
</evidence>
<dbReference type="InterPro" id="IPR001606">
    <property type="entry name" value="ARID_dom"/>
</dbReference>
<keyword evidence="3" id="KW-0539">Nucleus</keyword>
<dbReference type="Proteomes" id="UP000183832">
    <property type="component" value="Unassembled WGS sequence"/>
</dbReference>
<reference evidence="6 7" key="1">
    <citation type="submission" date="2015-04" db="EMBL/GenBank/DDBJ databases">
        <authorList>
            <person name="Syromyatnikov M.Y."/>
            <person name="Popov V.N."/>
        </authorList>
    </citation>
    <scope>NUCLEOTIDE SEQUENCE [LARGE SCALE GENOMIC DNA]</scope>
</reference>
<feature type="compositionally biased region" description="Polar residues" evidence="4">
    <location>
        <begin position="353"/>
        <end position="367"/>
    </location>
</feature>
<feature type="compositionally biased region" description="Basic and acidic residues" evidence="4">
    <location>
        <begin position="411"/>
        <end position="437"/>
    </location>
</feature>
<feature type="region of interest" description="Disordered" evidence="4">
    <location>
        <begin position="669"/>
        <end position="693"/>
    </location>
</feature>
<dbReference type="Pfam" id="PF01388">
    <property type="entry name" value="ARID"/>
    <property type="match status" value="1"/>
</dbReference>
<feature type="domain" description="ARID" evidence="5">
    <location>
        <begin position="460"/>
        <end position="550"/>
    </location>
</feature>
<dbReference type="STRING" id="568069.A0A1J1IXM8"/>
<evidence type="ECO:0000256" key="2">
    <source>
        <dbReference type="ARBA" id="ARBA00023163"/>
    </source>
</evidence>
<dbReference type="SMART" id="SM01014">
    <property type="entry name" value="ARID"/>
    <property type="match status" value="1"/>
</dbReference>
<protein>
    <submittedName>
        <fullName evidence="6">CLUMA_CG017556, isoform A</fullName>
    </submittedName>
</protein>
<dbReference type="SMART" id="SM00501">
    <property type="entry name" value="BRIGHT"/>
    <property type="match status" value="1"/>
</dbReference>
<feature type="compositionally biased region" description="Polar residues" evidence="4">
    <location>
        <begin position="300"/>
        <end position="318"/>
    </location>
</feature>
<dbReference type="GO" id="GO:0006357">
    <property type="term" value="P:regulation of transcription by RNA polymerase II"/>
    <property type="evidence" value="ECO:0007669"/>
    <property type="project" value="TreeGrafter"/>
</dbReference>
<dbReference type="InterPro" id="IPR036431">
    <property type="entry name" value="ARID_dom_sf"/>
</dbReference>
<dbReference type="OrthoDB" id="1938591at2759"/>
<feature type="compositionally biased region" description="Low complexity" evidence="4">
    <location>
        <begin position="669"/>
        <end position="682"/>
    </location>
</feature>
<evidence type="ECO:0000259" key="5">
    <source>
        <dbReference type="PROSITE" id="PS51011"/>
    </source>
</evidence>
<keyword evidence="7" id="KW-1185">Reference proteome</keyword>
<feature type="compositionally biased region" description="Low complexity" evidence="4">
    <location>
        <begin position="882"/>
        <end position="896"/>
    </location>
</feature>
<dbReference type="PANTHER" id="PTHR13964">
    <property type="entry name" value="RBP-RELATED"/>
    <property type="match status" value="1"/>
</dbReference>
<dbReference type="GO" id="GO:0000976">
    <property type="term" value="F:transcription cis-regulatory region binding"/>
    <property type="evidence" value="ECO:0007669"/>
    <property type="project" value="TreeGrafter"/>
</dbReference>
<feature type="region of interest" description="Disordered" evidence="4">
    <location>
        <begin position="964"/>
        <end position="983"/>
    </location>
</feature>
<accession>A0A1J1IXM8</accession>
<feature type="compositionally biased region" description="Polar residues" evidence="4">
    <location>
        <begin position="964"/>
        <end position="981"/>
    </location>
</feature>
<dbReference type="SUPFAM" id="SSF46774">
    <property type="entry name" value="ARID-like"/>
    <property type="match status" value="1"/>
</dbReference>
<keyword evidence="1" id="KW-0805">Transcription regulation</keyword>
<evidence type="ECO:0000313" key="6">
    <source>
        <dbReference type="EMBL" id="CRL04474.1"/>
    </source>
</evidence>
<dbReference type="EMBL" id="CVRI01000063">
    <property type="protein sequence ID" value="CRL04474.1"/>
    <property type="molecule type" value="Genomic_DNA"/>
</dbReference>
<evidence type="ECO:0000256" key="3">
    <source>
        <dbReference type="ARBA" id="ARBA00023242"/>
    </source>
</evidence>
<dbReference type="PROSITE" id="PS51011">
    <property type="entry name" value="ARID"/>
    <property type="match status" value="1"/>
</dbReference>
<proteinExistence type="predicted"/>
<dbReference type="GO" id="GO:0005634">
    <property type="term" value="C:nucleus"/>
    <property type="evidence" value="ECO:0007669"/>
    <property type="project" value="TreeGrafter"/>
</dbReference>
<evidence type="ECO:0000256" key="1">
    <source>
        <dbReference type="ARBA" id="ARBA00023015"/>
    </source>
</evidence>
<feature type="region of interest" description="Disordered" evidence="4">
    <location>
        <begin position="300"/>
        <end position="438"/>
    </location>
</feature>
<feature type="region of interest" description="Disordered" evidence="4">
    <location>
        <begin position="868"/>
        <end position="900"/>
    </location>
</feature>
<keyword evidence="2" id="KW-0804">Transcription</keyword>